<protein>
    <submittedName>
        <fullName evidence="2">Putative CoA-dependent acyltransferase</fullName>
    </submittedName>
</protein>
<dbReference type="RefSeq" id="WP_058449396.1">
    <property type="nucleotide sequence ID" value="NZ_CAAAJF010000020.1"/>
</dbReference>
<keyword evidence="5" id="KW-1185">Reference proteome</keyword>
<evidence type="ECO:0000313" key="3">
    <source>
        <dbReference type="EMBL" id="OCH98027.1"/>
    </source>
</evidence>
<dbReference type="Gene3D" id="3.30.559.10">
    <property type="entry name" value="Chloramphenicol acetyltransferase-like domain"/>
    <property type="match status" value="1"/>
</dbReference>
<dbReference type="Pfam" id="PF00198">
    <property type="entry name" value="2-oxoacid_dh"/>
    <property type="match status" value="1"/>
</dbReference>
<sequence>MDDLNDLLRPTWGSEQWILEGWNQITAEEKALIKRRIDKLFKNGLPFELKHDKILYIYAFSMLAQLEVLAIQVPLKFEAKMSLAEHRQRMRTQLLDEIFHGIVFTKIVYLLCAPHALPPAYNDEIEILCNFIRNEDCPKIAVVLLNLIGEGWIEEIFKSLYKADIAPEVFSTILEDEHRHVCEADLYKDIGLPDMALVRRKLEFLEKQLITNIFLQYKYMFSISTLLGVEGVLEFLRNLHDKHLEQLAKINIEPSEDWVFLMKMWEEIFPKIQNYTQNCYEVEMTPIRKVFMTQWENPSDPTMVGEFSINVSCLDFFNKKFPPETLTTLMLQTISKGLDKNVSWRSFLSHGKMYQSKEAYVGLIVRLPDCDDHMGTIVFENCHTMTNQQLSLNIRKILQMMVYCFKKREELEKEHPFLKNTIDKALYDYRNGFYAYPTPGNAVVSLSNIGFYGYTGTKSPLRNNEAMKYTILEIERKPVWNKEAQIFEPQDMLPVSISADHRIFDGNSPVPRLVQQYFNEMFAKMLEERSIAPQSPRSPDKKFIKICEQLIANNLELGYKSLLILQTYWMDPFAFEHLLDGNFAKKMMAHFKWQELA</sequence>
<dbReference type="SUPFAM" id="SSF47240">
    <property type="entry name" value="Ferritin-like"/>
    <property type="match status" value="1"/>
</dbReference>
<dbReference type="GO" id="GO:0016746">
    <property type="term" value="F:acyltransferase activity"/>
    <property type="evidence" value="ECO:0007669"/>
    <property type="project" value="UniProtKB-KW"/>
</dbReference>
<dbReference type="EMBL" id="LYOZ01000018">
    <property type="protein sequence ID" value="OCH98027.1"/>
    <property type="molecule type" value="Genomic_DNA"/>
</dbReference>
<dbReference type="OrthoDB" id="5642472at2"/>
<dbReference type="Proteomes" id="UP000093336">
    <property type="component" value="Unassembled WGS sequence"/>
</dbReference>
<evidence type="ECO:0000313" key="5">
    <source>
        <dbReference type="Proteomes" id="UP000093336"/>
    </source>
</evidence>
<dbReference type="InterPro" id="IPR009078">
    <property type="entry name" value="Ferritin-like_SF"/>
</dbReference>
<dbReference type="EMBL" id="LNYG01000013">
    <property type="protein sequence ID" value="KTD07186.1"/>
    <property type="molecule type" value="Genomic_DNA"/>
</dbReference>
<reference evidence="3 5" key="2">
    <citation type="submission" date="2016-05" db="EMBL/GenBank/DDBJ databases">
        <authorList>
            <person name="Prochazka B."/>
            <person name="Indra A."/>
            <person name="Hasenberger P."/>
            <person name="Blaschitz M."/>
            <person name="Wagner L."/>
            <person name="Wewalka G."/>
            <person name="Sorschag S."/>
            <person name="Schmid D."/>
            <person name="Ruppitsch W."/>
        </authorList>
    </citation>
    <scope>NUCLEOTIDE SEQUENCE [LARGE SCALE GENOMIC DNA]</scope>
    <source>
        <strain evidence="3 5">974010_12</strain>
    </source>
</reference>
<evidence type="ECO:0000259" key="1">
    <source>
        <dbReference type="Pfam" id="PF00198"/>
    </source>
</evidence>
<keyword evidence="2" id="KW-0808">Transferase</keyword>
<dbReference type="InterPro" id="IPR023213">
    <property type="entry name" value="CAT-like_dom_sf"/>
</dbReference>
<organism evidence="2 4">
    <name type="scientific">Legionella jamestowniensis</name>
    <dbReference type="NCBI Taxonomy" id="455"/>
    <lineage>
        <taxon>Bacteria</taxon>
        <taxon>Pseudomonadati</taxon>
        <taxon>Pseudomonadota</taxon>
        <taxon>Gammaproteobacteria</taxon>
        <taxon>Legionellales</taxon>
        <taxon>Legionellaceae</taxon>
        <taxon>Legionella</taxon>
    </lineage>
</organism>
<feature type="domain" description="2-oxoacid dehydrogenase acyltransferase catalytic" evidence="1">
    <location>
        <begin position="440"/>
        <end position="508"/>
    </location>
</feature>
<dbReference type="Proteomes" id="UP000054715">
    <property type="component" value="Unassembled WGS sequence"/>
</dbReference>
<accession>A0A0W0UH03</accession>
<reference evidence="2 4" key="1">
    <citation type="submission" date="2015-11" db="EMBL/GenBank/DDBJ databases">
        <title>Genomic analysis of 38 Legionella species identifies large and diverse effector repertoires.</title>
        <authorList>
            <person name="Burstein D."/>
            <person name="Amaro F."/>
            <person name="Zusman T."/>
            <person name="Lifshitz Z."/>
            <person name="Cohen O."/>
            <person name="Gilbert J.A."/>
            <person name="Pupko T."/>
            <person name="Shuman H.A."/>
            <person name="Segal G."/>
        </authorList>
    </citation>
    <scope>NUCLEOTIDE SEQUENCE [LARGE SCALE GENOMIC DNA]</scope>
    <source>
        <strain evidence="2 4">JA-26-G1-E2</strain>
    </source>
</reference>
<comment type="caution">
    <text evidence="2">The sequence shown here is derived from an EMBL/GenBank/DDBJ whole genome shotgun (WGS) entry which is preliminary data.</text>
</comment>
<gene>
    <name evidence="3" type="ORF">A8135_02055</name>
    <name evidence="2" type="ORF">Ljam_1381</name>
</gene>
<proteinExistence type="predicted"/>
<evidence type="ECO:0000313" key="2">
    <source>
        <dbReference type="EMBL" id="KTD07186.1"/>
    </source>
</evidence>
<dbReference type="AlphaFoldDB" id="A0A0W0UH03"/>
<name>A0A0W0UH03_9GAMM</name>
<dbReference type="SUPFAM" id="SSF52777">
    <property type="entry name" value="CoA-dependent acyltransferases"/>
    <property type="match status" value="1"/>
</dbReference>
<keyword evidence="2" id="KW-0012">Acyltransferase</keyword>
<dbReference type="InterPro" id="IPR001078">
    <property type="entry name" value="2-oxoacid_DH_actylTfrase"/>
</dbReference>
<dbReference type="PATRIC" id="fig|455.5.peg.1458"/>
<dbReference type="STRING" id="455.Ljam_1381"/>
<evidence type="ECO:0000313" key="4">
    <source>
        <dbReference type="Proteomes" id="UP000054715"/>
    </source>
</evidence>